<comment type="function">
    <text evidence="9">Involved in lipopolysaccharide (LPS) biosynthesis. Catalyzes the transfer of 3-deoxy-D-manno-octulosonate (Kdo) residue(s) from CMP-Kdo to lipid IV(A), the tetraacyldisaccharide-1,4'-bisphosphate precursor of lipid A.</text>
</comment>
<feature type="site" description="Transition state stabilizer" evidence="8">
    <location>
        <position position="134"/>
    </location>
</feature>
<comment type="subcellular location">
    <subcellularLocation>
        <location evidence="9">Cell membrane</location>
    </subcellularLocation>
</comment>
<evidence type="ECO:0000256" key="7">
    <source>
        <dbReference type="PIRSR" id="PIRSR639901-1"/>
    </source>
</evidence>
<comment type="pathway">
    <text evidence="1 9">Bacterial outer membrane biogenesis; LPS core biosynthesis.</text>
</comment>
<evidence type="ECO:0000313" key="11">
    <source>
        <dbReference type="EMBL" id="KGJ92555.1"/>
    </source>
</evidence>
<dbReference type="EC" id="2.4.99.12" evidence="2 9"/>
<dbReference type="NCBIfam" id="NF004388">
    <property type="entry name" value="PRK05749.1-4"/>
    <property type="match status" value="1"/>
</dbReference>
<dbReference type="AlphaFoldDB" id="A0A099KQS9"/>
<evidence type="ECO:0000313" key="12">
    <source>
        <dbReference type="Proteomes" id="UP000029843"/>
    </source>
</evidence>
<comment type="catalytic activity">
    <reaction evidence="6 9">
        <text>lipid IVA (E. coli) + CMP-3-deoxy-beta-D-manno-octulosonate = alpha-Kdo-(2-&gt;6)-lipid IVA (E. coli) + CMP + H(+)</text>
        <dbReference type="Rhea" id="RHEA:28066"/>
        <dbReference type="ChEBI" id="CHEBI:15378"/>
        <dbReference type="ChEBI" id="CHEBI:58603"/>
        <dbReference type="ChEBI" id="CHEBI:60364"/>
        <dbReference type="ChEBI" id="CHEBI:60377"/>
        <dbReference type="ChEBI" id="CHEBI:85987"/>
        <dbReference type="EC" id="2.4.99.12"/>
    </reaction>
</comment>
<dbReference type="InterPro" id="IPR038107">
    <property type="entry name" value="Glycos_transf_N_sf"/>
</dbReference>
<reference evidence="11 12" key="1">
    <citation type="submission" date="2014-08" db="EMBL/GenBank/DDBJ databases">
        <title>Genomic and Phenotypic Diversity of Colwellia psychrerythraea strains from Disparate Marine Basins.</title>
        <authorList>
            <person name="Techtmann S.M."/>
            <person name="Stelling S.C."/>
            <person name="Utturkar S.M."/>
            <person name="Alshibli N."/>
            <person name="Harris A."/>
            <person name="Brown S.D."/>
            <person name="Hazen T.C."/>
        </authorList>
    </citation>
    <scope>NUCLEOTIDE SEQUENCE [LARGE SCALE GENOMIC DNA]</scope>
    <source>
        <strain evidence="11 12">ND2E</strain>
    </source>
</reference>
<evidence type="ECO:0000256" key="6">
    <source>
        <dbReference type="ARBA" id="ARBA00049183"/>
    </source>
</evidence>
<dbReference type="Gene3D" id="3.40.50.2000">
    <property type="entry name" value="Glycogen Phosphorylase B"/>
    <property type="match status" value="1"/>
</dbReference>
<dbReference type="UniPathway" id="UPA00958"/>
<keyword evidence="9" id="KW-0472">Membrane</keyword>
<keyword evidence="9" id="KW-0448">Lipopolysaccharide biosynthesis</keyword>
<feature type="domain" description="3-deoxy-D-manno-octulosonic-acid transferase N-terminal" evidence="10">
    <location>
        <begin position="38"/>
        <end position="215"/>
    </location>
</feature>
<evidence type="ECO:0000256" key="5">
    <source>
        <dbReference type="ARBA" id="ARBA00031445"/>
    </source>
</evidence>
<dbReference type="InterPro" id="IPR007507">
    <property type="entry name" value="Glycos_transf_N"/>
</dbReference>
<evidence type="ECO:0000256" key="9">
    <source>
        <dbReference type="RuleBase" id="RU365103"/>
    </source>
</evidence>
<accession>A0A099KQS9</accession>
<dbReference type="OrthoDB" id="9789797at2"/>
<protein>
    <recommendedName>
        <fullName evidence="3 9">3-deoxy-D-manno-octulosonic acid transferase</fullName>
        <shortName evidence="9">Kdo transferase</shortName>
        <ecNumber evidence="2 9">2.4.99.12</ecNumber>
    </recommendedName>
    <alternativeName>
        <fullName evidence="5 9">Lipid IV(A) 3-deoxy-D-manno-octulosonic acid transferase</fullName>
    </alternativeName>
</protein>
<comment type="caution">
    <text evidence="11">The sequence shown here is derived from an EMBL/GenBank/DDBJ whole genome shotgun (WGS) entry which is preliminary data.</text>
</comment>
<feature type="active site" description="Proton acceptor" evidence="7">
    <location>
        <position position="64"/>
    </location>
</feature>
<dbReference type="PANTHER" id="PTHR42755">
    <property type="entry name" value="3-DEOXY-MANNO-OCTULOSONATE CYTIDYLYLTRANSFERASE"/>
    <property type="match status" value="1"/>
</dbReference>
<evidence type="ECO:0000256" key="2">
    <source>
        <dbReference type="ARBA" id="ARBA00012621"/>
    </source>
</evidence>
<dbReference type="GO" id="GO:0005886">
    <property type="term" value="C:plasma membrane"/>
    <property type="evidence" value="ECO:0007669"/>
    <property type="project" value="UniProtKB-SubCell"/>
</dbReference>
<dbReference type="PANTHER" id="PTHR42755:SF1">
    <property type="entry name" value="3-DEOXY-D-MANNO-OCTULOSONIC ACID TRANSFERASE, MITOCHONDRIAL-RELATED"/>
    <property type="match status" value="1"/>
</dbReference>
<evidence type="ECO:0000256" key="4">
    <source>
        <dbReference type="ARBA" id="ARBA00022679"/>
    </source>
</evidence>
<keyword evidence="4 9" id="KW-0808">Transferase</keyword>
<name>A0A099KQS9_COLPS</name>
<organism evidence="11 12">
    <name type="scientific">Colwellia psychrerythraea</name>
    <name type="common">Vibrio psychroerythus</name>
    <dbReference type="NCBI Taxonomy" id="28229"/>
    <lineage>
        <taxon>Bacteria</taxon>
        <taxon>Pseudomonadati</taxon>
        <taxon>Pseudomonadota</taxon>
        <taxon>Gammaproteobacteria</taxon>
        <taxon>Alteromonadales</taxon>
        <taxon>Colwelliaceae</taxon>
        <taxon>Colwellia</taxon>
    </lineage>
</organism>
<evidence type="ECO:0000256" key="8">
    <source>
        <dbReference type="PIRSR" id="PIRSR639901-2"/>
    </source>
</evidence>
<comment type="similarity">
    <text evidence="9">Belongs to the glycosyltransferase group 1 family.</text>
</comment>
<dbReference type="Proteomes" id="UP000029843">
    <property type="component" value="Unassembled WGS sequence"/>
</dbReference>
<dbReference type="GO" id="GO:0009244">
    <property type="term" value="P:lipopolysaccharide core region biosynthetic process"/>
    <property type="evidence" value="ECO:0007669"/>
    <property type="project" value="UniProtKB-UniRule"/>
</dbReference>
<feature type="site" description="Transition state stabilizer" evidence="8">
    <location>
        <position position="212"/>
    </location>
</feature>
<dbReference type="GO" id="GO:0043842">
    <property type="term" value="F:Kdo transferase activity"/>
    <property type="evidence" value="ECO:0007669"/>
    <property type="project" value="UniProtKB-EC"/>
</dbReference>
<evidence type="ECO:0000256" key="1">
    <source>
        <dbReference type="ARBA" id="ARBA00004713"/>
    </source>
</evidence>
<evidence type="ECO:0000256" key="3">
    <source>
        <dbReference type="ARBA" id="ARBA00019077"/>
    </source>
</evidence>
<evidence type="ECO:0000259" key="10">
    <source>
        <dbReference type="Pfam" id="PF04413"/>
    </source>
</evidence>
<dbReference type="FunFam" id="3.40.50.11720:FF:000001">
    <property type="entry name" value="3-deoxy-D-manno-octulosonic acid transferase"/>
    <property type="match status" value="1"/>
</dbReference>
<dbReference type="PATRIC" id="fig|28229.4.peg.1843"/>
<dbReference type="Gene3D" id="3.40.50.11720">
    <property type="entry name" value="3-Deoxy-D-manno-octulosonic-acid transferase, N-terminal domain"/>
    <property type="match status" value="1"/>
</dbReference>
<dbReference type="Pfam" id="PF04413">
    <property type="entry name" value="Glycos_transf_N"/>
    <property type="match status" value="1"/>
</dbReference>
<sequence length="451" mass="50551">MRYVLALFFYRVLLLLLTPILLLVLLIRSVNHPEYRHRLFERLGFFPKPSTQGGIVVHAASVGEVIALKSFIEKLLVNYPDLPITITSFTPTGSAQITKLFGQRVQHGYLPLDIFPCTALFLHRLKPKMMIFMETELWPNLISQCARQQVKLLLINGRLSKKSLTSYQKISALIKPCLNRFDKILTQSQENLSHFLQLGALKNRCENSGNLKFDISVNEQVLNKKAELAKLLIAEDSLPKRTIWLVASTHEGDEAIALAAFKTLLRQYPALLLVLVPRHPERFEHVANLCLEQQLTLAKRSENTIINDEQVWLLDSLGELMAAFALSDIVTMGGSFSEIGGHNPLEPALFNKPVIVGHNMSNFNEIMQQLRQEHAIIELAGSTPANESSRQLANEVDALMQHPKRQQTLGENALNVVLKNQGASEKTLAQVAQLLPNRANITNSKPLGDNS</sequence>
<keyword evidence="9" id="KW-1003">Cell membrane</keyword>
<dbReference type="EMBL" id="JQED01000017">
    <property type="protein sequence ID" value="KGJ92555.1"/>
    <property type="molecule type" value="Genomic_DNA"/>
</dbReference>
<dbReference type="GO" id="GO:0009245">
    <property type="term" value="P:lipid A biosynthetic process"/>
    <property type="evidence" value="ECO:0007669"/>
    <property type="project" value="TreeGrafter"/>
</dbReference>
<gene>
    <name evidence="11" type="ORF">ND2E_2803</name>
</gene>
<proteinExistence type="inferred from homology"/>
<dbReference type="InterPro" id="IPR039901">
    <property type="entry name" value="Kdotransferase"/>
</dbReference>
<dbReference type="SUPFAM" id="SSF53756">
    <property type="entry name" value="UDP-Glycosyltransferase/glycogen phosphorylase"/>
    <property type="match status" value="1"/>
</dbReference>